<gene>
    <name evidence="7" type="ORF">G2W53_005890</name>
</gene>
<protein>
    <submittedName>
        <fullName evidence="7">DNA mismatch repair protein MSH1, mitochondrial isoform X1</fullName>
    </submittedName>
</protein>
<evidence type="ECO:0000259" key="5">
    <source>
        <dbReference type="Pfam" id="PF00488"/>
    </source>
</evidence>
<keyword evidence="2" id="KW-0227">DNA damage</keyword>
<dbReference type="PANTHER" id="PTHR48448:SF1">
    <property type="entry name" value="MUTL PROTEIN ISOFORM 1"/>
    <property type="match status" value="1"/>
</dbReference>
<keyword evidence="3" id="KW-0067">ATP-binding</keyword>
<evidence type="ECO:0000256" key="4">
    <source>
        <dbReference type="ARBA" id="ARBA00023125"/>
    </source>
</evidence>
<dbReference type="SUPFAM" id="SSF55271">
    <property type="entry name" value="DNA repair protein MutS, domain I"/>
    <property type="match status" value="1"/>
</dbReference>
<organism evidence="7 8">
    <name type="scientific">Senna tora</name>
    <dbReference type="NCBI Taxonomy" id="362788"/>
    <lineage>
        <taxon>Eukaryota</taxon>
        <taxon>Viridiplantae</taxon>
        <taxon>Streptophyta</taxon>
        <taxon>Embryophyta</taxon>
        <taxon>Tracheophyta</taxon>
        <taxon>Spermatophyta</taxon>
        <taxon>Magnoliopsida</taxon>
        <taxon>eudicotyledons</taxon>
        <taxon>Gunneridae</taxon>
        <taxon>Pentapetalae</taxon>
        <taxon>rosids</taxon>
        <taxon>fabids</taxon>
        <taxon>Fabales</taxon>
        <taxon>Fabaceae</taxon>
        <taxon>Caesalpinioideae</taxon>
        <taxon>Cassia clade</taxon>
        <taxon>Senna</taxon>
    </lineage>
</organism>
<evidence type="ECO:0000256" key="3">
    <source>
        <dbReference type="ARBA" id="ARBA00022840"/>
    </source>
</evidence>
<keyword evidence="4" id="KW-0238">DNA-binding</keyword>
<evidence type="ECO:0000313" key="7">
    <source>
        <dbReference type="EMBL" id="KAF7837408.1"/>
    </source>
</evidence>
<dbReference type="InterPro" id="IPR053276">
    <property type="entry name" value="MtDNA_mismatch_repair_MutS"/>
</dbReference>
<dbReference type="InterPro" id="IPR007695">
    <property type="entry name" value="DNA_mismatch_repair_MutS-lik_N"/>
</dbReference>
<name>A0A834X376_9FABA</name>
<dbReference type="Proteomes" id="UP000634136">
    <property type="component" value="Unassembled WGS sequence"/>
</dbReference>
<evidence type="ECO:0000256" key="2">
    <source>
        <dbReference type="ARBA" id="ARBA00022763"/>
    </source>
</evidence>
<dbReference type="Gene3D" id="3.40.50.300">
    <property type="entry name" value="P-loop containing nucleotide triphosphate hydrolases"/>
    <property type="match status" value="1"/>
</dbReference>
<comment type="caution">
    <text evidence="7">The sequence shown here is derived from an EMBL/GenBank/DDBJ whole genome shotgun (WGS) entry which is preliminary data.</text>
</comment>
<dbReference type="PIRSF" id="PIRSF037677">
    <property type="entry name" value="DNA_mis_repair_Msh6"/>
    <property type="match status" value="1"/>
</dbReference>
<feature type="domain" description="DNA mismatch repair protein MutS-like N-terminal" evidence="6">
    <location>
        <begin position="131"/>
        <end position="228"/>
    </location>
</feature>
<dbReference type="InterPro" id="IPR027417">
    <property type="entry name" value="P-loop_NTPase"/>
</dbReference>
<dbReference type="FunFam" id="3.40.1170.10:FF:000005">
    <property type="entry name" value="DNA mismatch repair protein MSH1, mitochondrial"/>
    <property type="match status" value="1"/>
</dbReference>
<sequence length="829" mass="92871">MYWLATRSAVVSLPRWRSLVHFLRSPSSRYSSFVPSRVLLRNGYVQRISCFKDRKILRGSSKVAKKHKSPNNDLDDKDLSHILWWKERMQMCRKPSAVNLIKRLEYSNLLGLDTSLKNGSLKEGTLNWEMLQFKSKFPREVLLCRVGDFYESIGMDACILVEYAGLNPFGGLRSDSIPKAGCPVVNLRQTLDDLTRNGYSVCIVEEVQGPTQARSRKGRFISGHAHPGNPYVYGLVGVDHDLDFPEPMPVVGISRSARGYCINFVLETMKTYSSEDGLTEEAAVTKLRTCQYHHLFLHTSLRQNSSGTFRWGEFGEGGLLWGECSSRHFEWFDGNPISDLLVKVKELYGLEDEVTFRNTTVSSENRPRPLTLGTATQIGAIPTEGIPSLLKVLLPPNCTGLPLLYVRDLLLNPPAYEIASTIQAICKLMSSITCSIPEFTCVSSAKLVKLLELREANHIEFCRIKHVLDEILQMYRTPELNEILKLLIDPTWVATGLKLDFETMVAGCEVVSDKIGEIIYLDDENDQKISSSSIIPDDFFEDMETSWKGRVKRFHIDDVFIEVERAAEALSLAVMEDFVPIISRIKATSAPLGGPKGEILYSREHAAVWFKGKRFAPTVWAGSPGEEQIKQLKPALDSKGRKVGEEWFTTIKVEAALTRYHEAGAKAKARVLELLRGLSAELQSKLNILVFASMSLVIAKALFSHVSEGRRRKWVFPTLAETHEFENEKPLDETNRLKIVGLLPYWFNIAEGGAVHNTVDMQSLFLLTGPNGGGKSSLLRSICAASLLGICGFMVPAESASIPYFDSIMLHMKSFDSPADGKSSFQVWH</sequence>
<dbReference type="InterPro" id="IPR016151">
    <property type="entry name" value="DNA_mismatch_repair_MutS_N"/>
</dbReference>
<evidence type="ECO:0000256" key="1">
    <source>
        <dbReference type="ARBA" id="ARBA00022741"/>
    </source>
</evidence>
<dbReference type="InterPro" id="IPR017261">
    <property type="entry name" value="DNA_mismatch_repair_MutS/MSH"/>
</dbReference>
<reference evidence="7" key="1">
    <citation type="submission" date="2020-09" db="EMBL/GenBank/DDBJ databases">
        <title>Genome-Enabled Discovery of Anthraquinone Biosynthesis in Senna tora.</title>
        <authorList>
            <person name="Kang S.-H."/>
            <person name="Pandey R.P."/>
            <person name="Lee C.-M."/>
            <person name="Sim J.-S."/>
            <person name="Jeong J.-T."/>
            <person name="Choi B.-S."/>
            <person name="Jung M."/>
            <person name="Ginzburg D."/>
            <person name="Zhao K."/>
            <person name="Won S.Y."/>
            <person name="Oh T.-J."/>
            <person name="Yu Y."/>
            <person name="Kim N.-H."/>
            <person name="Lee O.R."/>
            <person name="Lee T.-H."/>
            <person name="Bashyal P."/>
            <person name="Kim T.-S."/>
            <person name="Lee W.-H."/>
            <person name="Kawkins C."/>
            <person name="Kim C.-K."/>
            <person name="Kim J.S."/>
            <person name="Ahn B.O."/>
            <person name="Rhee S.Y."/>
            <person name="Sohng J.K."/>
        </authorList>
    </citation>
    <scope>NUCLEOTIDE SEQUENCE</scope>
    <source>
        <tissue evidence="7">Leaf</tissue>
    </source>
</reference>
<accession>A0A834X376</accession>
<proteinExistence type="predicted"/>
<dbReference type="SUPFAM" id="SSF52540">
    <property type="entry name" value="P-loop containing nucleoside triphosphate hydrolases"/>
    <property type="match status" value="1"/>
</dbReference>
<keyword evidence="8" id="KW-1185">Reference proteome</keyword>
<dbReference type="InterPro" id="IPR000432">
    <property type="entry name" value="DNA_mismatch_repair_MutS_C"/>
</dbReference>
<evidence type="ECO:0000313" key="8">
    <source>
        <dbReference type="Proteomes" id="UP000634136"/>
    </source>
</evidence>
<dbReference type="Pfam" id="PF00488">
    <property type="entry name" value="MutS_V"/>
    <property type="match status" value="1"/>
</dbReference>
<feature type="domain" description="DNA mismatch repair proteins mutS family" evidence="5">
    <location>
        <begin position="766"/>
        <end position="827"/>
    </location>
</feature>
<dbReference type="PANTHER" id="PTHR48448">
    <property type="entry name" value="MUTL PROTEIN ISOFORM 1"/>
    <property type="match status" value="1"/>
</dbReference>
<dbReference type="AlphaFoldDB" id="A0A834X376"/>
<keyword evidence="1" id="KW-0547">Nucleotide-binding</keyword>
<evidence type="ECO:0000259" key="6">
    <source>
        <dbReference type="Pfam" id="PF01624"/>
    </source>
</evidence>
<dbReference type="Pfam" id="PF01624">
    <property type="entry name" value="MutS_I"/>
    <property type="match status" value="1"/>
</dbReference>
<dbReference type="OrthoDB" id="10252754at2759"/>
<dbReference type="EMBL" id="JAAIUW010000003">
    <property type="protein sequence ID" value="KAF7837408.1"/>
    <property type="molecule type" value="Genomic_DNA"/>
</dbReference>
<dbReference type="GO" id="GO:0005524">
    <property type="term" value="F:ATP binding"/>
    <property type="evidence" value="ECO:0007669"/>
    <property type="project" value="UniProtKB-KW"/>
</dbReference>
<dbReference type="Gene3D" id="3.40.1170.10">
    <property type="entry name" value="DNA repair protein MutS, domain I"/>
    <property type="match status" value="1"/>
</dbReference>
<dbReference type="GO" id="GO:0006298">
    <property type="term" value="P:mismatch repair"/>
    <property type="evidence" value="ECO:0007669"/>
    <property type="project" value="InterPro"/>
</dbReference>
<dbReference type="GO" id="GO:0030983">
    <property type="term" value="F:mismatched DNA binding"/>
    <property type="evidence" value="ECO:0007669"/>
    <property type="project" value="InterPro"/>
</dbReference>